<dbReference type="AlphaFoldDB" id="A0A7J6RFV0"/>
<evidence type="ECO:0000313" key="1">
    <source>
        <dbReference type="EMBL" id="KAF4718906.1"/>
    </source>
</evidence>
<organism evidence="1 2">
    <name type="scientific">Perkinsus olseni</name>
    <name type="common">Perkinsus atlanticus</name>
    <dbReference type="NCBI Taxonomy" id="32597"/>
    <lineage>
        <taxon>Eukaryota</taxon>
        <taxon>Sar</taxon>
        <taxon>Alveolata</taxon>
        <taxon>Perkinsozoa</taxon>
        <taxon>Perkinsea</taxon>
        <taxon>Perkinsida</taxon>
        <taxon>Perkinsidae</taxon>
        <taxon>Perkinsus</taxon>
    </lineage>
</organism>
<keyword evidence="2" id="KW-1185">Reference proteome</keyword>
<dbReference type="EMBL" id="JABANO010026232">
    <property type="protein sequence ID" value="KAF4718906.1"/>
    <property type="molecule type" value="Genomic_DNA"/>
</dbReference>
<feature type="non-terminal residue" evidence="1">
    <location>
        <position position="1"/>
    </location>
</feature>
<proteinExistence type="predicted"/>
<accession>A0A7J6RFV0</accession>
<sequence length="53" mass="6004">LCRAATSAKSLPTAGFRPEQVTFEGPMKEVYPDGSTNSRMIMRPTRYLLRQSR</sequence>
<comment type="caution">
    <text evidence="1">The sequence shown here is derived from an EMBL/GenBank/DDBJ whole genome shotgun (WGS) entry which is preliminary data.</text>
</comment>
<evidence type="ECO:0000313" key="2">
    <source>
        <dbReference type="Proteomes" id="UP000553632"/>
    </source>
</evidence>
<feature type="non-terminal residue" evidence="1">
    <location>
        <position position="53"/>
    </location>
</feature>
<name>A0A7J6RFV0_PEROL</name>
<dbReference type="Proteomes" id="UP000553632">
    <property type="component" value="Unassembled WGS sequence"/>
</dbReference>
<reference evidence="1 2" key="1">
    <citation type="submission" date="2020-04" db="EMBL/GenBank/DDBJ databases">
        <title>Perkinsus olseni comparative genomics.</title>
        <authorList>
            <person name="Bogema D.R."/>
        </authorList>
    </citation>
    <scope>NUCLEOTIDE SEQUENCE [LARGE SCALE GENOMIC DNA]</scope>
    <source>
        <strain evidence="1 2">ATCC PRA-207</strain>
    </source>
</reference>
<gene>
    <name evidence="1" type="ORF">FOZ63_009204</name>
</gene>
<protein>
    <submittedName>
        <fullName evidence="1">Uncharacterized protein</fullName>
    </submittedName>
</protein>